<proteinExistence type="predicted"/>
<dbReference type="EMBL" id="JAHWGL010000002">
    <property type="protein sequence ID" value="MBW3127171.1"/>
    <property type="molecule type" value="Genomic_DNA"/>
</dbReference>
<feature type="compositionally biased region" description="Polar residues" evidence="1">
    <location>
        <begin position="169"/>
        <end position="181"/>
    </location>
</feature>
<dbReference type="InterPro" id="IPR025343">
    <property type="entry name" value="DUF4099"/>
</dbReference>
<protein>
    <submittedName>
        <fullName evidence="4">DUF3945 domain-containing protein</fullName>
    </submittedName>
</protein>
<keyword evidence="5" id="KW-1185">Reference proteome</keyword>
<evidence type="ECO:0000313" key="5">
    <source>
        <dbReference type="Proteomes" id="UP000826188"/>
    </source>
</evidence>
<feature type="domain" description="DUF3945" evidence="2">
    <location>
        <begin position="620"/>
        <end position="664"/>
    </location>
</feature>
<evidence type="ECO:0000256" key="1">
    <source>
        <dbReference type="SAM" id="MobiDB-lite"/>
    </source>
</evidence>
<organism evidence="4 5">
    <name type="scientific">Hymenobacter profundi</name>
    <dbReference type="NCBI Taxonomy" id="1982110"/>
    <lineage>
        <taxon>Bacteria</taxon>
        <taxon>Pseudomonadati</taxon>
        <taxon>Bacteroidota</taxon>
        <taxon>Cytophagia</taxon>
        <taxon>Cytophagales</taxon>
        <taxon>Hymenobacteraceae</taxon>
        <taxon>Hymenobacter</taxon>
    </lineage>
</organism>
<feature type="region of interest" description="Disordered" evidence="1">
    <location>
        <begin position="679"/>
        <end position="712"/>
    </location>
</feature>
<dbReference type="Pfam" id="PF13351">
    <property type="entry name" value="DUF4099"/>
    <property type="match status" value="1"/>
</dbReference>
<dbReference type="RefSeq" id="WP_219156281.1">
    <property type="nucleotide sequence ID" value="NZ_JAHWGL010000002.1"/>
</dbReference>
<feature type="compositionally biased region" description="Polar residues" evidence="1">
    <location>
        <begin position="688"/>
        <end position="699"/>
    </location>
</feature>
<dbReference type="InterPro" id="IPR025222">
    <property type="entry name" value="DUF3945"/>
</dbReference>
<feature type="region of interest" description="Disordered" evidence="1">
    <location>
        <begin position="140"/>
        <end position="206"/>
    </location>
</feature>
<sequence length="712" mass="76650">MAELDDNPTPAPLYLSQLPTANGNIAGDWLQSQQAHHSLFQVQLNPANPNQAALLPAPGADGALMSSYNDTLGSVYQLGKIPGQADRYVRLERPTLLEKIGDNWKVMQQGRVSFSPNAPEPLGALFGKPALAPALQVEPRQPAIESAATRSEQTSAPAQEIPMSKPPEQVSTTQVEATPQTVKPELPVPVGEGQGSNPKAELPPSVTASPAQIGELQIQWRQKGDEVAPLLEMRAYLDQLKEAGVAVGALTLERDPGGKLSGRFDVSYDPASNKLGQLEATLQGYRQVGNGIAVVENPEQAAARRQEAGYDEGYEPPRSRQVKEAFGVKQWDALSAQLSAVPKHSLTAPEQVQQHAASLRVEQVAQLQGKTSDQIIREAKSLFDIDTSGNPASAFLKNFYAHLNGGPKTRQSLEVDYERTRQDLQARLTRQVGAGPLSIAEQLSREPALALNETTPTVAAVGTPVSNNPKANPSLLFEPRDVPQAVLNSLGLKREEMAASGQLHKLLRGEKTDLLPLVVAGREGQEPVRFEGKMVLHREADGSATLKLELPQQKLVIPNEIGGQAFTPEQREKLEKEGNAGLIRGLKDEQGRAYNGYVAVDQKMNKIVVLPEHKVTLHDTVAGVPLSPEQSQDLREGKVVALTNMASSYGGPKFDGTVQVNAAKACLEVKPAAHELQQQLAPRKEQATKATQAVTTSAQAEAPQVKTRGPRL</sequence>
<dbReference type="Proteomes" id="UP000826188">
    <property type="component" value="Unassembled WGS sequence"/>
</dbReference>
<evidence type="ECO:0000259" key="2">
    <source>
        <dbReference type="Pfam" id="PF13101"/>
    </source>
</evidence>
<name>A0ABS6WUB6_9BACT</name>
<dbReference type="Pfam" id="PF13101">
    <property type="entry name" value="DUF3945"/>
    <property type="match status" value="1"/>
</dbReference>
<accession>A0ABS6WUB6</accession>
<feature type="domain" description="DUF4099" evidence="3">
    <location>
        <begin position="477"/>
        <end position="549"/>
    </location>
</feature>
<reference evidence="4 5" key="1">
    <citation type="submission" date="2021-07" db="EMBL/GenBank/DDBJ databases">
        <title>Hymenobacter profundi sp. nov., isolated from deep-sea water.</title>
        <authorList>
            <person name="Kim M.K."/>
        </authorList>
    </citation>
    <scope>NUCLEOTIDE SEQUENCE [LARGE SCALE GENOMIC DNA]</scope>
    <source>
        <strain evidence="4 5">M2</strain>
    </source>
</reference>
<comment type="caution">
    <text evidence="4">The sequence shown here is derived from an EMBL/GenBank/DDBJ whole genome shotgun (WGS) entry which is preliminary data.</text>
</comment>
<evidence type="ECO:0000313" key="4">
    <source>
        <dbReference type="EMBL" id="MBW3127171.1"/>
    </source>
</evidence>
<feature type="compositionally biased region" description="Polar residues" evidence="1">
    <location>
        <begin position="148"/>
        <end position="157"/>
    </location>
</feature>
<evidence type="ECO:0000259" key="3">
    <source>
        <dbReference type="Pfam" id="PF13351"/>
    </source>
</evidence>
<gene>
    <name evidence="4" type="ORF">KYK14_01285</name>
</gene>